<proteinExistence type="predicted"/>
<dbReference type="Gene3D" id="3.30.360.10">
    <property type="entry name" value="Dihydrodipicolinate Reductase, domain 2"/>
    <property type="match status" value="1"/>
</dbReference>
<evidence type="ECO:0000256" key="1">
    <source>
        <dbReference type="ARBA" id="ARBA00023002"/>
    </source>
</evidence>
<feature type="domain" description="Gfo/Idh/MocA-like oxidoreductase N-terminal" evidence="2">
    <location>
        <begin position="7"/>
        <end position="126"/>
    </location>
</feature>
<dbReference type="Proteomes" id="UP001519290">
    <property type="component" value="Unassembled WGS sequence"/>
</dbReference>
<keyword evidence="1" id="KW-0560">Oxidoreductase</keyword>
<dbReference type="EMBL" id="JAGIOD010000001">
    <property type="protein sequence ID" value="MBP2380412.1"/>
    <property type="molecule type" value="Genomic_DNA"/>
</dbReference>
<dbReference type="SUPFAM" id="SSF55347">
    <property type="entry name" value="Glyceraldehyde-3-phosphate dehydrogenase-like, C-terminal domain"/>
    <property type="match status" value="1"/>
</dbReference>
<keyword evidence="4" id="KW-1185">Reference proteome</keyword>
<dbReference type="InterPro" id="IPR036291">
    <property type="entry name" value="NAD(P)-bd_dom_sf"/>
</dbReference>
<organism evidence="3 4">
    <name type="scientific">Brachybacterium sacelli</name>
    <dbReference type="NCBI Taxonomy" id="173364"/>
    <lineage>
        <taxon>Bacteria</taxon>
        <taxon>Bacillati</taxon>
        <taxon>Actinomycetota</taxon>
        <taxon>Actinomycetes</taxon>
        <taxon>Micrococcales</taxon>
        <taxon>Dermabacteraceae</taxon>
        <taxon>Brachybacterium</taxon>
    </lineage>
</organism>
<evidence type="ECO:0000313" key="4">
    <source>
        <dbReference type="Proteomes" id="UP001519290"/>
    </source>
</evidence>
<dbReference type="PANTHER" id="PTHR43818">
    <property type="entry name" value="BCDNA.GH03377"/>
    <property type="match status" value="1"/>
</dbReference>
<name>A0ABS4WW29_9MICO</name>
<dbReference type="Pfam" id="PF01408">
    <property type="entry name" value="GFO_IDH_MocA"/>
    <property type="match status" value="1"/>
</dbReference>
<evidence type="ECO:0000313" key="3">
    <source>
        <dbReference type="EMBL" id="MBP2380412.1"/>
    </source>
</evidence>
<dbReference type="RefSeq" id="WP_209898273.1">
    <property type="nucleotide sequence ID" value="NZ_BAAAJW010000008.1"/>
</dbReference>
<comment type="caution">
    <text evidence="3">The sequence shown here is derived from an EMBL/GenBank/DDBJ whole genome shotgun (WGS) entry which is preliminary data.</text>
</comment>
<dbReference type="SUPFAM" id="SSF51735">
    <property type="entry name" value="NAD(P)-binding Rossmann-fold domains"/>
    <property type="match status" value="1"/>
</dbReference>
<accession>A0ABS4WW29</accession>
<sequence length="391" mass="41453">MTGEPTRIALIGTRGFGAVHLRGLERLEAAGTARLVGVVDVAEPPAGLAEIHHRSLGDLLATVPAEDRPEIVVIATPIDTHVPLTAETLAAGLDVHLEKPPVPALTDHDALLEAARTAGRAVQVGFQARGGAGVDVLREEVAAGVFGEDVTVRAYGAWRRDRAYYRRSPWAGRRLLNGRRVADGVATNPLAHAVHAALVIAGIQEVSDVGAVTTELRRAHDIEADDTTFLRIDPAGEGPSVLCALTTTAPEQSSPWIEVTGSAGSHRLHYTDDVSVRTGPDGTTTELSHQRRDLMGNLIAHVRDREVELLTPLGSTGAFSAVLEAIQSAPDPTPITGDAVHWHGEGEAAHPVVEDIEQVLAAALERGRPFSELGVSWAHPEAVRTWTPTEA</sequence>
<protein>
    <submittedName>
        <fullName evidence="3">Dehydrogenase</fullName>
    </submittedName>
</protein>
<gene>
    <name evidence="3" type="ORF">JOF43_000369</name>
</gene>
<dbReference type="InterPro" id="IPR000683">
    <property type="entry name" value="Gfo/Idh/MocA-like_OxRdtase_N"/>
</dbReference>
<evidence type="ECO:0000259" key="2">
    <source>
        <dbReference type="Pfam" id="PF01408"/>
    </source>
</evidence>
<reference evidence="3 4" key="1">
    <citation type="submission" date="2021-03" db="EMBL/GenBank/DDBJ databases">
        <title>Sequencing the genomes of 1000 actinobacteria strains.</title>
        <authorList>
            <person name="Klenk H.-P."/>
        </authorList>
    </citation>
    <scope>NUCLEOTIDE SEQUENCE [LARGE SCALE GENOMIC DNA]</scope>
    <source>
        <strain evidence="3 4">DSM 14566</strain>
    </source>
</reference>
<dbReference type="Gene3D" id="3.40.50.720">
    <property type="entry name" value="NAD(P)-binding Rossmann-like Domain"/>
    <property type="match status" value="1"/>
</dbReference>
<dbReference type="InterPro" id="IPR050463">
    <property type="entry name" value="Gfo/Idh/MocA_oxidrdct_glycsds"/>
</dbReference>
<dbReference type="PANTHER" id="PTHR43818:SF11">
    <property type="entry name" value="BCDNA.GH03377"/>
    <property type="match status" value="1"/>
</dbReference>